<evidence type="ECO:0000313" key="7">
    <source>
        <dbReference type="EMBL" id="EGZ23340.1"/>
    </source>
</evidence>
<evidence type="ECO:0000313" key="8">
    <source>
        <dbReference type="Proteomes" id="UP000002640"/>
    </source>
</evidence>
<organism evidence="7 8">
    <name type="scientific">Phytophthora sojae (strain P6497)</name>
    <name type="common">Soybean stem and root rot agent</name>
    <name type="synonym">Phytophthora megasperma f. sp. glycines</name>
    <dbReference type="NCBI Taxonomy" id="1094619"/>
    <lineage>
        <taxon>Eukaryota</taxon>
        <taxon>Sar</taxon>
        <taxon>Stramenopiles</taxon>
        <taxon>Oomycota</taxon>
        <taxon>Peronosporomycetes</taxon>
        <taxon>Peronosporales</taxon>
        <taxon>Peronosporaceae</taxon>
        <taxon>Phytophthora</taxon>
    </lineage>
</organism>
<dbReference type="KEGG" id="psoj:PHYSODRAFT_483185"/>
<evidence type="ECO:0000256" key="1">
    <source>
        <dbReference type="ARBA" id="ARBA00004123"/>
    </source>
</evidence>
<dbReference type="InterPro" id="IPR043472">
    <property type="entry name" value="Macro_dom-like"/>
</dbReference>
<dbReference type="EMBL" id="JH159152">
    <property type="protein sequence ID" value="EGZ23340.1"/>
    <property type="molecule type" value="Genomic_DNA"/>
</dbReference>
<dbReference type="PROSITE" id="PS51154">
    <property type="entry name" value="MACRO"/>
    <property type="match status" value="1"/>
</dbReference>
<dbReference type="GO" id="GO:0070212">
    <property type="term" value="P:protein poly-ADP-ribosylation"/>
    <property type="evidence" value="ECO:0007669"/>
    <property type="project" value="TreeGrafter"/>
</dbReference>
<keyword evidence="4" id="KW-0520">NAD</keyword>
<dbReference type="PANTHER" id="PTHR14453">
    <property type="entry name" value="PARP/ZINC FINGER CCCH TYPE DOMAIN CONTAINING PROTEIN"/>
    <property type="match status" value="1"/>
</dbReference>
<dbReference type="Pfam" id="PF01661">
    <property type="entry name" value="Macro"/>
    <property type="match status" value="1"/>
</dbReference>
<keyword evidence="5" id="KW-0539">Nucleus</keyword>
<evidence type="ECO:0000256" key="5">
    <source>
        <dbReference type="ARBA" id="ARBA00023242"/>
    </source>
</evidence>
<dbReference type="STRING" id="1094619.G4YZX7"/>
<evidence type="ECO:0000256" key="2">
    <source>
        <dbReference type="ARBA" id="ARBA00022676"/>
    </source>
</evidence>
<dbReference type="GO" id="GO:0005737">
    <property type="term" value="C:cytoplasm"/>
    <property type="evidence" value="ECO:0007669"/>
    <property type="project" value="TreeGrafter"/>
</dbReference>
<dbReference type="Proteomes" id="UP000002640">
    <property type="component" value="Unassembled WGS sequence"/>
</dbReference>
<dbReference type="InParanoid" id="G4YZX7"/>
<dbReference type="GO" id="GO:0010629">
    <property type="term" value="P:negative regulation of gene expression"/>
    <property type="evidence" value="ECO:0007669"/>
    <property type="project" value="TreeGrafter"/>
</dbReference>
<dbReference type="GeneID" id="20655593"/>
<dbReference type="SUPFAM" id="SSF52949">
    <property type="entry name" value="Macro domain-like"/>
    <property type="match status" value="1"/>
</dbReference>
<protein>
    <recommendedName>
        <fullName evidence="6">Macro domain-containing protein</fullName>
    </recommendedName>
</protein>
<dbReference type="PANTHER" id="PTHR14453:SF67">
    <property type="entry name" value="POLY [ADP-RIBOSE] POLYMERASE"/>
    <property type="match status" value="1"/>
</dbReference>
<dbReference type="AlphaFoldDB" id="G4YZX7"/>
<name>G4YZX7_PHYSP</name>
<gene>
    <name evidence="7" type="ORF">PHYSODRAFT_483185</name>
</gene>
<evidence type="ECO:0000259" key="6">
    <source>
        <dbReference type="PROSITE" id="PS51154"/>
    </source>
</evidence>
<reference evidence="7 8" key="1">
    <citation type="journal article" date="2006" name="Science">
        <title>Phytophthora genome sequences uncover evolutionary origins and mechanisms of pathogenesis.</title>
        <authorList>
            <person name="Tyler B.M."/>
            <person name="Tripathy S."/>
            <person name="Zhang X."/>
            <person name="Dehal P."/>
            <person name="Jiang R.H."/>
            <person name="Aerts A."/>
            <person name="Arredondo F.D."/>
            <person name="Baxter L."/>
            <person name="Bensasson D."/>
            <person name="Beynon J.L."/>
            <person name="Chapman J."/>
            <person name="Damasceno C.M."/>
            <person name="Dorrance A.E."/>
            <person name="Dou D."/>
            <person name="Dickerman A.W."/>
            <person name="Dubchak I.L."/>
            <person name="Garbelotto M."/>
            <person name="Gijzen M."/>
            <person name="Gordon S.G."/>
            <person name="Govers F."/>
            <person name="Grunwald N.J."/>
            <person name="Huang W."/>
            <person name="Ivors K.L."/>
            <person name="Jones R.W."/>
            <person name="Kamoun S."/>
            <person name="Krampis K."/>
            <person name="Lamour K.H."/>
            <person name="Lee M.K."/>
            <person name="McDonald W.H."/>
            <person name="Medina M."/>
            <person name="Meijer H.J."/>
            <person name="Nordberg E.K."/>
            <person name="Maclean D.J."/>
            <person name="Ospina-Giraldo M.D."/>
            <person name="Morris P.F."/>
            <person name="Phuntumart V."/>
            <person name="Putnam N.H."/>
            <person name="Rash S."/>
            <person name="Rose J.K."/>
            <person name="Sakihama Y."/>
            <person name="Salamov A.A."/>
            <person name="Savidor A."/>
            <person name="Scheuring C.F."/>
            <person name="Smith B.M."/>
            <person name="Sobral B.W."/>
            <person name="Terry A."/>
            <person name="Torto-Alalibo T.A."/>
            <person name="Win J."/>
            <person name="Xu Z."/>
            <person name="Zhang H."/>
            <person name="Grigoriev I.V."/>
            <person name="Rokhsar D.S."/>
            <person name="Boore J.L."/>
        </authorList>
    </citation>
    <scope>NUCLEOTIDE SEQUENCE [LARGE SCALE GENOMIC DNA]</scope>
    <source>
        <strain evidence="7 8">P6497</strain>
    </source>
</reference>
<evidence type="ECO:0000256" key="3">
    <source>
        <dbReference type="ARBA" id="ARBA00022679"/>
    </source>
</evidence>
<dbReference type="Gene3D" id="3.40.220.10">
    <property type="entry name" value="Leucine Aminopeptidase, subunit E, domain 1"/>
    <property type="match status" value="1"/>
</dbReference>
<keyword evidence="3" id="KW-0808">Transferase</keyword>
<dbReference type="GO" id="GO:1990404">
    <property type="term" value="F:NAD+-protein mono-ADP-ribosyltransferase activity"/>
    <property type="evidence" value="ECO:0007669"/>
    <property type="project" value="TreeGrafter"/>
</dbReference>
<dbReference type="InterPro" id="IPR052056">
    <property type="entry name" value="Mono-ARTD/PARP"/>
</dbReference>
<dbReference type="InterPro" id="IPR002589">
    <property type="entry name" value="Macro_dom"/>
</dbReference>
<dbReference type="GO" id="GO:0005634">
    <property type="term" value="C:nucleus"/>
    <property type="evidence" value="ECO:0007669"/>
    <property type="project" value="UniProtKB-SubCell"/>
</dbReference>
<comment type="subcellular location">
    <subcellularLocation>
        <location evidence="1">Nucleus</location>
    </subcellularLocation>
</comment>
<dbReference type="GO" id="GO:0003950">
    <property type="term" value="F:NAD+ poly-ADP-ribosyltransferase activity"/>
    <property type="evidence" value="ECO:0007669"/>
    <property type="project" value="TreeGrafter"/>
</dbReference>
<dbReference type="SMART" id="SM00506">
    <property type="entry name" value="A1pp"/>
    <property type="match status" value="1"/>
</dbReference>
<feature type="domain" description="Macro" evidence="6">
    <location>
        <begin position="1"/>
        <end position="173"/>
    </location>
</feature>
<dbReference type="SMR" id="G4YZX7"/>
<accession>G4YZX7</accession>
<keyword evidence="2" id="KW-0328">Glycosyltransferase</keyword>
<keyword evidence="8" id="KW-1185">Reference proteome</keyword>
<dbReference type="RefSeq" id="XP_009518628.1">
    <property type="nucleotide sequence ID" value="XM_009520333.1"/>
</dbReference>
<evidence type="ECO:0000256" key="4">
    <source>
        <dbReference type="ARBA" id="ARBA00023027"/>
    </source>
</evidence>
<dbReference type="GO" id="GO:0003714">
    <property type="term" value="F:transcription corepressor activity"/>
    <property type="evidence" value="ECO:0007669"/>
    <property type="project" value="TreeGrafter"/>
</dbReference>
<sequence length="209" mass="23194">MRGDPTDWSTDAIVNDANSLLYHKSGLAATIVRKGDQVIQRESNEWIYRYREVRVGSVVWTSAGKVSSRFIIHAVGPDVSHYRWPTQQHQLNLRRTVRSALVVADALGVTSVTMPAISTGPARYPKYLAAREIVAECLQYCDDYPATSLRLIVLMNEGEVTTSIFTQALKEERQQRQLQRSSVVHVPTTTDTTSFGALLSGTNASVTVL</sequence>
<proteinExistence type="predicted"/>